<dbReference type="EMBL" id="SRYB01000010">
    <property type="protein sequence ID" value="TGY78848.1"/>
    <property type="molecule type" value="Genomic_DNA"/>
</dbReference>
<protein>
    <submittedName>
        <fullName evidence="1">Beta-xylosidase</fullName>
    </submittedName>
</protein>
<name>A0AC61RFD7_9BACT</name>
<keyword evidence="2" id="KW-1185">Reference proteome</keyword>
<evidence type="ECO:0000313" key="1">
    <source>
        <dbReference type="EMBL" id="TGY78848.1"/>
    </source>
</evidence>
<dbReference type="Proteomes" id="UP000306319">
    <property type="component" value="Unassembled WGS sequence"/>
</dbReference>
<organism evidence="1 2">
    <name type="scientific">Lepagella muris</name>
    <dbReference type="NCBI Taxonomy" id="3032870"/>
    <lineage>
        <taxon>Bacteria</taxon>
        <taxon>Pseudomonadati</taxon>
        <taxon>Bacteroidota</taxon>
        <taxon>Bacteroidia</taxon>
        <taxon>Bacteroidales</taxon>
        <taxon>Muribaculaceae</taxon>
        <taxon>Lepagella</taxon>
    </lineage>
</organism>
<proteinExistence type="predicted"/>
<reference evidence="1" key="1">
    <citation type="submission" date="2019-04" db="EMBL/GenBank/DDBJ databases">
        <title>Microbes associate with the intestines of laboratory mice.</title>
        <authorList>
            <person name="Navarre W."/>
            <person name="Wong E."/>
            <person name="Huang K."/>
            <person name="Tropini C."/>
            <person name="Ng K."/>
            <person name="Yu B."/>
        </authorList>
    </citation>
    <scope>NUCLEOTIDE SEQUENCE</scope>
    <source>
        <strain evidence="1">NM04_E33</strain>
    </source>
</reference>
<gene>
    <name evidence="1" type="ORF">E5331_08575</name>
</gene>
<sequence length="305" mass="34100">MKFRFAGMVAFMLGNAVAMAVEPVVLADPTVLVDGKTYYLYGTSGVDSNLGFPYCKSENLSDWKDSYRLALARIDGNIFGTKWFWAPQVFKHDGKYYMFYTANERIAYAMADSPAGPFTGGGEIVSDINQIDPFVFFDDDGSAILYHVRLDRGNRIYAVRLSPDLSRMQGKPVECISAVLPWENTASSEWGVTEGPTVIKRGDEYVMFYSANDFRNPDYAVGIATASSPFGPWHKRPAPIIHRSNIGRNGTGHGDLFTDKDGNLCYVFHVHNTDEEVSPRRTMIVNLDKETLTPIVETLRELTIN</sequence>
<comment type="caution">
    <text evidence="1">The sequence shown here is derived from an EMBL/GenBank/DDBJ whole genome shotgun (WGS) entry which is preliminary data.</text>
</comment>
<accession>A0AC61RFD7</accession>
<evidence type="ECO:0000313" key="2">
    <source>
        <dbReference type="Proteomes" id="UP000306319"/>
    </source>
</evidence>